<feature type="domain" description="ABC transporter" evidence="4">
    <location>
        <begin position="4"/>
        <end position="235"/>
    </location>
</feature>
<dbReference type="SUPFAM" id="SSF52540">
    <property type="entry name" value="P-loop containing nucleoside triphosphate hydrolases"/>
    <property type="match status" value="1"/>
</dbReference>
<dbReference type="AlphaFoldDB" id="A0A7G9WAA1"/>
<name>A0A7G9WAA1_ALKCA</name>
<dbReference type="Pfam" id="PF00005">
    <property type="entry name" value="ABC_tran"/>
    <property type="match status" value="1"/>
</dbReference>
<dbReference type="GO" id="GO:0005524">
    <property type="term" value="F:ATP binding"/>
    <property type="evidence" value="ECO:0007669"/>
    <property type="project" value="UniProtKB-KW"/>
</dbReference>
<reference evidence="5 6" key="1">
    <citation type="submission" date="2020-07" db="EMBL/GenBank/DDBJ databases">
        <title>Alkalicella. sp. LB2 genome.</title>
        <authorList>
            <person name="Postec A."/>
            <person name="Quemeneur M."/>
        </authorList>
    </citation>
    <scope>NUCLEOTIDE SEQUENCE [LARGE SCALE GENOMIC DNA]</scope>
    <source>
        <strain evidence="5 6">LB2</strain>
    </source>
</reference>
<dbReference type="InterPro" id="IPR017911">
    <property type="entry name" value="MacB-like_ATP-bd"/>
</dbReference>
<dbReference type="KEGG" id="acae:HYG86_12935"/>
<keyword evidence="2" id="KW-0547">Nucleotide-binding</keyword>
<dbReference type="InterPro" id="IPR017871">
    <property type="entry name" value="ABC_transporter-like_CS"/>
</dbReference>
<keyword evidence="6" id="KW-1185">Reference proteome</keyword>
<dbReference type="EMBL" id="CP058559">
    <property type="protein sequence ID" value="QNO15613.1"/>
    <property type="molecule type" value="Genomic_DNA"/>
</dbReference>
<evidence type="ECO:0000313" key="6">
    <source>
        <dbReference type="Proteomes" id="UP000516160"/>
    </source>
</evidence>
<protein>
    <submittedName>
        <fullName evidence="5">ABC transporter ATP-binding protein</fullName>
    </submittedName>
</protein>
<proteinExistence type="predicted"/>
<dbReference type="Gene3D" id="3.40.50.300">
    <property type="entry name" value="P-loop containing nucleotide triphosphate hydrolases"/>
    <property type="match status" value="1"/>
</dbReference>
<sequence>MALIKLKNITKVYGAEKDLPTYALDSVDLEIQEGEMVAIMGPSGSGKSTLLNIIGCLDKPTEGEYFLNGDEVSQLNRNQLAKVRNMQIGFVFQHFALLADHTAQENIELPLIYRGQFSTKISRDDREVMAVEMLKQVGLKDHNYKRPSELSGGEQQRVAIARALVGEPNMLLADEPTGALDQKTGEGIMELLVNINKQGKTVIIVTHDPKVAAHCSRTIRMEDGKIISYDDNGKIE</sequence>
<dbReference type="InterPro" id="IPR003439">
    <property type="entry name" value="ABC_transporter-like_ATP-bd"/>
</dbReference>
<dbReference type="FunFam" id="3.40.50.300:FF:000032">
    <property type="entry name" value="Export ABC transporter ATP-binding protein"/>
    <property type="match status" value="1"/>
</dbReference>
<accession>A0A7G9WAA1</accession>
<keyword evidence="3 5" id="KW-0067">ATP-binding</keyword>
<dbReference type="PANTHER" id="PTHR24220">
    <property type="entry name" value="IMPORT ATP-BINDING PROTEIN"/>
    <property type="match status" value="1"/>
</dbReference>
<dbReference type="GO" id="GO:0005886">
    <property type="term" value="C:plasma membrane"/>
    <property type="evidence" value="ECO:0007669"/>
    <property type="project" value="TreeGrafter"/>
</dbReference>
<dbReference type="CDD" id="cd03255">
    <property type="entry name" value="ABC_MJ0796_LolCDE_FtsE"/>
    <property type="match status" value="1"/>
</dbReference>
<dbReference type="GO" id="GO:0016887">
    <property type="term" value="F:ATP hydrolysis activity"/>
    <property type="evidence" value="ECO:0007669"/>
    <property type="project" value="InterPro"/>
</dbReference>
<keyword evidence="1" id="KW-0813">Transport</keyword>
<dbReference type="PROSITE" id="PS00211">
    <property type="entry name" value="ABC_TRANSPORTER_1"/>
    <property type="match status" value="1"/>
</dbReference>
<dbReference type="GO" id="GO:0022857">
    <property type="term" value="F:transmembrane transporter activity"/>
    <property type="evidence" value="ECO:0007669"/>
    <property type="project" value="TreeGrafter"/>
</dbReference>
<dbReference type="InterPro" id="IPR027417">
    <property type="entry name" value="P-loop_NTPase"/>
</dbReference>
<dbReference type="InterPro" id="IPR015854">
    <property type="entry name" value="ABC_transpr_LolD-like"/>
</dbReference>
<dbReference type="RefSeq" id="WP_213166014.1">
    <property type="nucleotide sequence ID" value="NZ_CP058559.1"/>
</dbReference>
<evidence type="ECO:0000259" key="4">
    <source>
        <dbReference type="PROSITE" id="PS50893"/>
    </source>
</evidence>
<dbReference type="SMART" id="SM00382">
    <property type="entry name" value="AAA"/>
    <property type="match status" value="1"/>
</dbReference>
<evidence type="ECO:0000256" key="2">
    <source>
        <dbReference type="ARBA" id="ARBA00022741"/>
    </source>
</evidence>
<evidence type="ECO:0000256" key="3">
    <source>
        <dbReference type="ARBA" id="ARBA00022840"/>
    </source>
</evidence>
<dbReference type="PANTHER" id="PTHR24220:SF86">
    <property type="entry name" value="ABC TRANSPORTER ABCH.1"/>
    <property type="match status" value="1"/>
</dbReference>
<organism evidence="5 6">
    <name type="scientific">Alkalicella caledoniensis</name>
    <dbReference type="NCBI Taxonomy" id="2731377"/>
    <lineage>
        <taxon>Bacteria</taxon>
        <taxon>Bacillati</taxon>
        <taxon>Bacillota</taxon>
        <taxon>Clostridia</taxon>
        <taxon>Eubacteriales</taxon>
        <taxon>Proteinivoracaceae</taxon>
        <taxon>Alkalicella</taxon>
    </lineage>
</organism>
<dbReference type="InterPro" id="IPR003593">
    <property type="entry name" value="AAA+_ATPase"/>
</dbReference>
<dbReference type="PROSITE" id="PS50893">
    <property type="entry name" value="ABC_TRANSPORTER_2"/>
    <property type="match status" value="1"/>
</dbReference>
<dbReference type="GO" id="GO:0098796">
    <property type="term" value="C:membrane protein complex"/>
    <property type="evidence" value="ECO:0007669"/>
    <property type="project" value="UniProtKB-ARBA"/>
</dbReference>
<evidence type="ECO:0000256" key="1">
    <source>
        <dbReference type="ARBA" id="ARBA00022448"/>
    </source>
</evidence>
<gene>
    <name evidence="5" type="ORF">HYG86_12935</name>
</gene>
<dbReference type="Proteomes" id="UP000516160">
    <property type="component" value="Chromosome"/>
</dbReference>
<evidence type="ECO:0000313" key="5">
    <source>
        <dbReference type="EMBL" id="QNO15613.1"/>
    </source>
</evidence>